<keyword evidence="6" id="KW-1185">Reference proteome</keyword>
<dbReference type="EMBL" id="JAABNT010000017">
    <property type="protein sequence ID" value="NEK24522.1"/>
    <property type="molecule type" value="Genomic_DNA"/>
</dbReference>
<dbReference type="PROSITE" id="PS51987">
    <property type="entry name" value="GS_CATALYTIC"/>
    <property type="match status" value="1"/>
</dbReference>
<dbReference type="RefSeq" id="WP_164355449.1">
    <property type="nucleotide sequence ID" value="NZ_JAABNT010000017.1"/>
</dbReference>
<evidence type="ECO:0000256" key="2">
    <source>
        <dbReference type="PROSITE-ProRule" id="PRU01331"/>
    </source>
</evidence>
<evidence type="ECO:0000256" key="1">
    <source>
        <dbReference type="ARBA" id="ARBA00022598"/>
    </source>
</evidence>
<evidence type="ECO:0000256" key="3">
    <source>
        <dbReference type="RuleBase" id="RU000384"/>
    </source>
</evidence>
<protein>
    <submittedName>
        <fullName evidence="5">Glutamine synthetase</fullName>
    </submittedName>
</protein>
<evidence type="ECO:0000313" key="5">
    <source>
        <dbReference type="EMBL" id="NEK24522.1"/>
    </source>
</evidence>
<dbReference type="Pfam" id="PF00120">
    <property type="entry name" value="Gln-synt_C"/>
    <property type="match status" value="1"/>
</dbReference>
<keyword evidence="1" id="KW-0436">Ligase</keyword>
<dbReference type="InterPro" id="IPR014746">
    <property type="entry name" value="Gln_synth/guanido_kin_cat_dom"/>
</dbReference>
<comment type="similarity">
    <text evidence="2 3">Belongs to the glutamine synthetase family.</text>
</comment>
<proteinExistence type="inferred from homology"/>
<accession>A0A6P0CEB6</accession>
<sequence>MSTDFSLPEGTHTVILGLGDLNGIMRGKRIPASHWETICKQGNALSIAMFAIDSNCDVWDTPYVNFDNGYPDMHMFPLTKPVPVPWEEGVAVSFARAEGMDHKPVPIDPRQALIRQVERARDMGFDVSTGAELEFYLLDPETGQPRDQGIQVYGLGRAARMEHIVGPIRQQINECGIPIEQSNPEYAAGQVEVNIRYDDALLSADRVVLFKSLVRQLGIAHNYLATFMPKPFFDQSGNGFHIHYSLWKDGKNAFADGGKLNALGKNFTAGLQKRMAETAVCGSPTPNGFRRRQPYTFCPINTSWGYDNRTVGLRIIEGTDSAVRVEKRDAGADANPYLLMATDLAAGLDGIEQGMEPTEPTMGNAYEEFHGEPIPTDLGTAIERARSSDWMKDVLGETMWELYLQMAERELGFFAEQVTPVETDRYLRTL</sequence>
<dbReference type="SMART" id="SM01230">
    <property type="entry name" value="Gln-synt_C"/>
    <property type="match status" value="1"/>
</dbReference>
<comment type="caution">
    <text evidence="5">The sequence shown here is derived from an EMBL/GenBank/DDBJ whole genome shotgun (WGS) entry which is preliminary data.</text>
</comment>
<reference evidence="5 6" key="1">
    <citation type="submission" date="2020-01" db="EMBL/GenBank/DDBJ databases">
        <title>Sulfitobacter sediminilitoris sp. nov., isolated from a tidal flat.</title>
        <authorList>
            <person name="Park S."/>
            <person name="Yoon J.-H."/>
        </authorList>
    </citation>
    <scope>NUCLEOTIDE SEQUENCE [LARGE SCALE GENOMIC DNA]</scope>
    <source>
        <strain evidence="5 6">JBTF-M27</strain>
    </source>
</reference>
<dbReference type="AlphaFoldDB" id="A0A6P0CEB6"/>
<feature type="domain" description="GS catalytic" evidence="4">
    <location>
        <begin position="109"/>
        <end position="430"/>
    </location>
</feature>
<evidence type="ECO:0000313" key="6">
    <source>
        <dbReference type="Proteomes" id="UP000468591"/>
    </source>
</evidence>
<dbReference type="Proteomes" id="UP000468591">
    <property type="component" value="Unassembled WGS sequence"/>
</dbReference>
<dbReference type="PANTHER" id="PTHR43785">
    <property type="entry name" value="GAMMA-GLUTAMYLPUTRESCINE SYNTHETASE"/>
    <property type="match status" value="1"/>
</dbReference>
<dbReference type="SUPFAM" id="SSF55931">
    <property type="entry name" value="Glutamine synthetase/guanido kinase"/>
    <property type="match status" value="1"/>
</dbReference>
<dbReference type="Gene3D" id="3.30.590.10">
    <property type="entry name" value="Glutamine synthetase/guanido kinase, catalytic domain"/>
    <property type="match status" value="1"/>
</dbReference>
<evidence type="ECO:0000259" key="4">
    <source>
        <dbReference type="PROSITE" id="PS51987"/>
    </source>
</evidence>
<name>A0A6P0CEB6_9RHOB</name>
<dbReference type="InterPro" id="IPR008146">
    <property type="entry name" value="Gln_synth_cat_dom"/>
</dbReference>
<dbReference type="GO" id="GO:0004356">
    <property type="term" value="F:glutamine synthetase activity"/>
    <property type="evidence" value="ECO:0007669"/>
    <property type="project" value="InterPro"/>
</dbReference>
<dbReference type="PANTHER" id="PTHR43785:SF12">
    <property type="entry name" value="TYPE-1 GLUTAMINE SYNTHETASE 2"/>
    <property type="match status" value="1"/>
</dbReference>
<organism evidence="5 6">
    <name type="scientific">Sulfitobacter sediminilitoris</name>
    <dbReference type="NCBI Taxonomy" id="2698830"/>
    <lineage>
        <taxon>Bacteria</taxon>
        <taxon>Pseudomonadati</taxon>
        <taxon>Pseudomonadota</taxon>
        <taxon>Alphaproteobacteria</taxon>
        <taxon>Rhodobacterales</taxon>
        <taxon>Roseobacteraceae</taxon>
        <taxon>Sulfitobacter</taxon>
    </lineage>
</organism>
<gene>
    <name evidence="5" type="ORF">GV827_19255</name>
</gene>